<dbReference type="Proteomes" id="UP000183585">
    <property type="component" value="Unassembled WGS sequence"/>
</dbReference>
<sequence length="34" mass="3871">MGKSYQDSSGGEPFVLTGRHSDRTYWTAHVRKES</sequence>
<reference evidence="2" key="1">
    <citation type="submission" date="2016-06" db="EMBL/GenBank/DDBJ databases">
        <authorList>
            <person name="Varghese N."/>
            <person name="Submissions Spin"/>
        </authorList>
    </citation>
    <scope>NUCLEOTIDE SEQUENCE [LARGE SCALE GENOMIC DNA]</scope>
    <source>
        <strain evidence="2">DSM 43168</strain>
    </source>
</reference>
<evidence type="ECO:0000313" key="2">
    <source>
        <dbReference type="Proteomes" id="UP000183585"/>
    </source>
</evidence>
<dbReference type="AlphaFoldDB" id="A0A1C4YY80"/>
<organism evidence="1 2">
    <name type="scientific">Micromonospora carbonacea</name>
    <dbReference type="NCBI Taxonomy" id="47853"/>
    <lineage>
        <taxon>Bacteria</taxon>
        <taxon>Bacillati</taxon>
        <taxon>Actinomycetota</taxon>
        <taxon>Actinomycetes</taxon>
        <taxon>Micromonosporales</taxon>
        <taxon>Micromonosporaceae</taxon>
        <taxon>Micromonospora</taxon>
    </lineage>
</organism>
<proteinExistence type="predicted"/>
<gene>
    <name evidence="1" type="ORF">GA0070563_10763</name>
</gene>
<protein>
    <submittedName>
        <fullName evidence="1">Uncharacterized protein</fullName>
    </submittedName>
</protein>
<name>A0A1C4YY80_9ACTN</name>
<evidence type="ECO:0000313" key="1">
    <source>
        <dbReference type="EMBL" id="SCF25729.1"/>
    </source>
</evidence>
<keyword evidence="2" id="KW-1185">Reference proteome</keyword>
<accession>A0A1C4YY80</accession>
<dbReference type="EMBL" id="FMCT01000007">
    <property type="protein sequence ID" value="SCF25729.1"/>
    <property type="molecule type" value="Genomic_DNA"/>
</dbReference>